<dbReference type="PANTHER" id="PTHR30537:SF5">
    <property type="entry name" value="HTH-TYPE TRANSCRIPTIONAL ACTIVATOR TTDR-RELATED"/>
    <property type="match status" value="1"/>
</dbReference>
<dbReference type="Pfam" id="PF03466">
    <property type="entry name" value="LysR_substrate"/>
    <property type="match status" value="1"/>
</dbReference>
<dbReference type="InterPro" id="IPR058163">
    <property type="entry name" value="LysR-type_TF_proteobact-type"/>
</dbReference>
<evidence type="ECO:0000313" key="7">
    <source>
        <dbReference type="Proteomes" id="UP001161422"/>
    </source>
</evidence>
<dbReference type="CDD" id="cd08422">
    <property type="entry name" value="PBP2_CrgA_like"/>
    <property type="match status" value="1"/>
</dbReference>
<dbReference type="InterPro" id="IPR036388">
    <property type="entry name" value="WH-like_DNA-bd_sf"/>
</dbReference>
<keyword evidence="4" id="KW-0804">Transcription</keyword>
<evidence type="ECO:0000256" key="3">
    <source>
        <dbReference type="ARBA" id="ARBA00023125"/>
    </source>
</evidence>
<keyword evidence="7" id="KW-1185">Reference proteome</keyword>
<dbReference type="GO" id="GO:0006351">
    <property type="term" value="P:DNA-templated transcription"/>
    <property type="evidence" value="ECO:0007669"/>
    <property type="project" value="TreeGrafter"/>
</dbReference>
<evidence type="ECO:0000256" key="1">
    <source>
        <dbReference type="ARBA" id="ARBA00009437"/>
    </source>
</evidence>
<organism evidence="6 7">
    <name type="scientific">Paraferrimonas sedimenticola</name>
    <dbReference type="NCBI Taxonomy" id="375674"/>
    <lineage>
        <taxon>Bacteria</taxon>
        <taxon>Pseudomonadati</taxon>
        <taxon>Pseudomonadota</taxon>
        <taxon>Gammaproteobacteria</taxon>
        <taxon>Alteromonadales</taxon>
        <taxon>Ferrimonadaceae</taxon>
        <taxon>Paraferrimonas</taxon>
    </lineage>
</organism>
<name>A0AA37W229_9GAMM</name>
<dbReference type="SUPFAM" id="SSF53850">
    <property type="entry name" value="Periplasmic binding protein-like II"/>
    <property type="match status" value="1"/>
</dbReference>
<proteinExistence type="inferred from homology"/>
<dbReference type="InterPro" id="IPR005119">
    <property type="entry name" value="LysR_subst-bd"/>
</dbReference>
<dbReference type="FunFam" id="3.40.190.290:FF:000001">
    <property type="entry name" value="Transcriptional regulator, LysR family"/>
    <property type="match status" value="1"/>
</dbReference>
<gene>
    <name evidence="6" type="ORF">GCM10007895_25490</name>
</gene>
<dbReference type="SUPFAM" id="SSF46785">
    <property type="entry name" value="Winged helix' DNA-binding domain"/>
    <property type="match status" value="1"/>
</dbReference>
<accession>A0AA37W229</accession>
<dbReference type="Proteomes" id="UP001161422">
    <property type="component" value="Unassembled WGS sequence"/>
</dbReference>
<keyword evidence="3" id="KW-0238">DNA-binding</keyword>
<comment type="similarity">
    <text evidence="1">Belongs to the LysR transcriptional regulatory family.</text>
</comment>
<feature type="domain" description="HTH lysR-type" evidence="5">
    <location>
        <begin position="7"/>
        <end position="64"/>
    </location>
</feature>
<protein>
    <submittedName>
        <fullName evidence="6">LysR family transcriptional regulator</fullName>
    </submittedName>
</protein>
<comment type="caution">
    <text evidence="6">The sequence shown here is derived from an EMBL/GenBank/DDBJ whole genome shotgun (WGS) entry which is preliminary data.</text>
</comment>
<dbReference type="Gene3D" id="1.10.10.10">
    <property type="entry name" value="Winged helix-like DNA-binding domain superfamily/Winged helix DNA-binding domain"/>
    <property type="match status" value="1"/>
</dbReference>
<evidence type="ECO:0000256" key="4">
    <source>
        <dbReference type="ARBA" id="ARBA00023163"/>
    </source>
</evidence>
<dbReference type="EMBL" id="BSNC01000006">
    <property type="protein sequence ID" value="GLP97242.1"/>
    <property type="molecule type" value="Genomic_DNA"/>
</dbReference>
<dbReference type="PANTHER" id="PTHR30537">
    <property type="entry name" value="HTH-TYPE TRANSCRIPTIONAL REGULATOR"/>
    <property type="match status" value="1"/>
</dbReference>
<reference evidence="6" key="2">
    <citation type="submission" date="2023-01" db="EMBL/GenBank/DDBJ databases">
        <title>Draft genome sequence of Paraferrimonas sedimenticola strain NBRC 101628.</title>
        <authorList>
            <person name="Sun Q."/>
            <person name="Mori K."/>
        </authorList>
    </citation>
    <scope>NUCLEOTIDE SEQUENCE</scope>
    <source>
        <strain evidence="6">NBRC 101628</strain>
    </source>
</reference>
<dbReference type="Pfam" id="PF00126">
    <property type="entry name" value="HTH_1"/>
    <property type="match status" value="1"/>
</dbReference>
<reference evidence="6" key="1">
    <citation type="journal article" date="2014" name="Int. J. Syst. Evol. Microbiol.">
        <title>Complete genome sequence of Corynebacterium casei LMG S-19264T (=DSM 44701T), isolated from a smear-ripened cheese.</title>
        <authorList>
            <consortium name="US DOE Joint Genome Institute (JGI-PGF)"/>
            <person name="Walter F."/>
            <person name="Albersmeier A."/>
            <person name="Kalinowski J."/>
            <person name="Ruckert C."/>
        </authorList>
    </citation>
    <scope>NUCLEOTIDE SEQUENCE</scope>
    <source>
        <strain evidence="6">NBRC 101628</strain>
    </source>
</reference>
<dbReference type="Gene3D" id="3.40.190.290">
    <property type="match status" value="1"/>
</dbReference>
<dbReference type="GO" id="GO:0003700">
    <property type="term" value="F:DNA-binding transcription factor activity"/>
    <property type="evidence" value="ECO:0007669"/>
    <property type="project" value="InterPro"/>
</dbReference>
<dbReference type="PROSITE" id="PS50931">
    <property type="entry name" value="HTH_LYSR"/>
    <property type="match status" value="1"/>
</dbReference>
<evidence type="ECO:0000256" key="2">
    <source>
        <dbReference type="ARBA" id="ARBA00023015"/>
    </source>
</evidence>
<dbReference type="InterPro" id="IPR000847">
    <property type="entry name" value="LysR_HTH_N"/>
</dbReference>
<dbReference type="AlphaFoldDB" id="A0AA37W229"/>
<dbReference type="GO" id="GO:0043565">
    <property type="term" value="F:sequence-specific DNA binding"/>
    <property type="evidence" value="ECO:0007669"/>
    <property type="project" value="TreeGrafter"/>
</dbReference>
<dbReference type="FunFam" id="1.10.10.10:FF:000001">
    <property type="entry name" value="LysR family transcriptional regulator"/>
    <property type="match status" value="1"/>
</dbReference>
<evidence type="ECO:0000259" key="5">
    <source>
        <dbReference type="PROSITE" id="PS50931"/>
    </source>
</evidence>
<keyword evidence="2" id="KW-0805">Transcription regulation</keyword>
<dbReference type="RefSeq" id="WP_095504897.1">
    <property type="nucleotide sequence ID" value="NZ_BSNC01000006.1"/>
</dbReference>
<dbReference type="InterPro" id="IPR036390">
    <property type="entry name" value="WH_DNA-bd_sf"/>
</dbReference>
<sequence>MSLKSLQLLDGMVLFSEVVSRGSFTAAANSLGYSTAYISKEIGKLEDRLGVRLLQRTTRKQSLTLEGQAYFQQCTQIIADAEAMQLALAGQQAEPRGKLRISVPVSFGLSKVRPILAEFTQRYPKVSLELHVDDRKVDMISEGFDVVIRASDKLEDSSLISRQLLRSRGVTLAAPSYLERFGTPKHPSELSQHVTFSYSNLKSPTQWQYHSPDSQPFTVQVNSQVITNSPEMELSLCLAGQGITRTPLFNLQDQLETGALVELFPEFATIPIGVYLVYPSRKHLAPKVRCFIDYVVEKIGNTHG</sequence>
<evidence type="ECO:0000313" key="6">
    <source>
        <dbReference type="EMBL" id="GLP97242.1"/>
    </source>
</evidence>